<sequence length="336" mass="36022">MSDSRLSLALTQGLLPEWADTARVVWFGMPAPEAAQDLAFGTVTAIQPLQPVAGHLAEAGITTHPVLPMGQAADLAIVTLPRARARAQMWIAEAAASLPTGGWLLVDGAKTDGVDSLFKACRSRLDSSDSFTKAHGRLFWGRVGADRFDDWRAPDLRAGDFVTGPGVFSADGIDPASELLAQALPVLKGRVGDLGAGWGYLARQILQHDAVTHLDLVEADHIALSAARQNITDPRASFHWADATAWQPEAPLDAVVMNPPFHTGRSGDPGLGRAFIAAAARALAPHGKLWLVANRHLPYEAELDLRFSAVHVLEGTRSFKLLRAEKPRRTGKKGRS</sequence>
<keyword evidence="4" id="KW-0808">Transferase</keyword>
<dbReference type="Pfam" id="PF08468">
    <property type="entry name" value="MTS_N"/>
    <property type="match status" value="1"/>
</dbReference>
<evidence type="ECO:0000313" key="8">
    <source>
        <dbReference type="EMBL" id="MEV8466196.1"/>
    </source>
</evidence>
<evidence type="ECO:0000256" key="2">
    <source>
        <dbReference type="ARBA" id="ARBA00022552"/>
    </source>
</evidence>
<feature type="domain" description="Methyltransferase small N-terminal" evidence="7">
    <location>
        <begin position="58"/>
        <end position="134"/>
    </location>
</feature>
<proteinExistence type="predicted"/>
<dbReference type="GO" id="GO:0008168">
    <property type="term" value="F:methyltransferase activity"/>
    <property type="evidence" value="ECO:0007669"/>
    <property type="project" value="UniProtKB-KW"/>
</dbReference>
<dbReference type="InterPro" id="IPR007848">
    <property type="entry name" value="Small_mtfrase_dom"/>
</dbReference>
<dbReference type="Proteomes" id="UP001553161">
    <property type="component" value="Unassembled WGS sequence"/>
</dbReference>
<dbReference type="Pfam" id="PF05175">
    <property type="entry name" value="MTS"/>
    <property type="match status" value="1"/>
</dbReference>
<evidence type="ECO:0000259" key="7">
    <source>
        <dbReference type="Pfam" id="PF08468"/>
    </source>
</evidence>
<dbReference type="InterPro" id="IPR013675">
    <property type="entry name" value="Mtase_sm_N"/>
</dbReference>
<dbReference type="PANTHER" id="PTHR47816">
    <property type="entry name" value="RIBOSOMAL RNA SMALL SUBUNIT METHYLTRANSFERASE C"/>
    <property type="match status" value="1"/>
</dbReference>
<keyword evidence="9" id="KW-1185">Reference proteome</keyword>
<dbReference type="Gene3D" id="3.40.50.150">
    <property type="entry name" value="Vaccinia Virus protein VP39"/>
    <property type="match status" value="2"/>
</dbReference>
<evidence type="ECO:0000256" key="1">
    <source>
        <dbReference type="ARBA" id="ARBA00022490"/>
    </source>
</evidence>
<keyword evidence="5" id="KW-0949">S-adenosyl-L-methionine</keyword>
<dbReference type="PROSITE" id="PS00092">
    <property type="entry name" value="N6_MTASE"/>
    <property type="match status" value="1"/>
</dbReference>
<dbReference type="EMBL" id="JBFBVU010000004">
    <property type="protein sequence ID" value="MEV8466196.1"/>
    <property type="molecule type" value="Genomic_DNA"/>
</dbReference>
<evidence type="ECO:0000256" key="4">
    <source>
        <dbReference type="ARBA" id="ARBA00022679"/>
    </source>
</evidence>
<comment type="caution">
    <text evidence="8">The sequence shown here is derived from an EMBL/GenBank/DDBJ whole genome shotgun (WGS) entry which is preliminary data.</text>
</comment>
<name>A0ABV3L3U6_9RHOB</name>
<keyword evidence="1" id="KW-0963">Cytoplasm</keyword>
<feature type="domain" description="Methyltransferase small" evidence="6">
    <location>
        <begin position="160"/>
        <end position="322"/>
    </location>
</feature>
<dbReference type="CDD" id="cd02440">
    <property type="entry name" value="AdoMet_MTases"/>
    <property type="match status" value="1"/>
</dbReference>
<reference evidence="8 9" key="1">
    <citation type="submission" date="2024-07" db="EMBL/GenBank/DDBJ databases">
        <authorList>
            <person name="Kang M."/>
        </authorList>
    </citation>
    <scope>NUCLEOTIDE SEQUENCE [LARGE SCALE GENOMIC DNA]</scope>
    <source>
        <strain evidence="8 9">DFM31</strain>
    </source>
</reference>
<dbReference type="PANTHER" id="PTHR47816:SF4">
    <property type="entry name" value="RIBOSOMAL RNA SMALL SUBUNIT METHYLTRANSFERASE C"/>
    <property type="match status" value="1"/>
</dbReference>
<keyword evidence="2" id="KW-0698">rRNA processing</keyword>
<dbReference type="SUPFAM" id="SSF53335">
    <property type="entry name" value="S-adenosyl-L-methionine-dependent methyltransferases"/>
    <property type="match status" value="1"/>
</dbReference>
<gene>
    <name evidence="8" type="ORF">AB0T83_05270</name>
</gene>
<protein>
    <submittedName>
        <fullName evidence="8">Methyltransferase</fullName>
    </submittedName>
</protein>
<dbReference type="InterPro" id="IPR002052">
    <property type="entry name" value="DNA_methylase_N6_adenine_CS"/>
</dbReference>
<keyword evidence="3 8" id="KW-0489">Methyltransferase</keyword>
<dbReference type="GO" id="GO:0032259">
    <property type="term" value="P:methylation"/>
    <property type="evidence" value="ECO:0007669"/>
    <property type="project" value="UniProtKB-KW"/>
</dbReference>
<accession>A0ABV3L3U6</accession>
<evidence type="ECO:0000256" key="3">
    <source>
        <dbReference type="ARBA" id="ARBA00022603"/>
    </source>
</evidence>
<evidence type="ECO:0000259" key="6">
    <source>
        <dbReference type="Pfam" id="PF05175"/>
    </source>
</evidence>
<dbReference type="InterPro" id="IPR046977">
    <property type="entry name" value="RsmC/RlmG"/>
</dbReference>
<dbReference type="RefSeq" id="WP_366192003.1">
    <property type="nucleotide sequence ID" value="NZ_JBFBVU010000004.1"/>
</dbReference>
<dbReference type="InterPro" id="IPR029063">
    <property type="entry name" value="SAM-dependent_MTases_sf"/>
</dbReference>
<evidence type="ECO:0000313" key="9">
    <source>
        <dbReference type="Proteomes" id="UP001553161"/>
    </source>
</evidence>
<organism evidence="8 9">
    <name type="scientific">Meridianimarinicoccus marinus</name>
    <dbReference type="NCBI Taxonomy" id="3231483"/>
    <lineage>
        <taxon>Bacteria</taxon>
        <taxon>Pseudomonadati</taxon>
        <taxon>Pseudomonadota</taxon>
        <taxon>Alphaproteobacteria</taxon>
        <taxon>Rhodobacterales</taxon>
        <taxon>Paracoccaceae</taxon>
        <taxon>Meridianimarinicoccus</taxon>
    </lineage>
</organism>
<evidence type="ECO:0000256" key="5">
    <source>
        <dbReference type="ARBA" id="ARBA00022691"/>
    </source>
</evidence>